<dbReference type="Pfam" id="PF05175">
    <property type="entry name" value="MTS"/>
    <property type="match status" value="1"/>
</dbReference>
<dbReference type="InterPro" id="IPR002052">
    <property type="entry name" value="DNA_methylase_N6_adenine_CS"/>
</dbReference>
<comment type="caution">
    <text evidence="5">The sequence shown here is derived from an EMBL/GenBank/DDBJ whole genome shotgun (WGS) entry which is preliminary data.</text>
</comment>
<dbReference type="EMBL" id="PIPL01000001">
    <property type="protein sequence ID" value="RUO25991.1"/>
    <property type="molecule type" value="Genomic_DNA"/>
</dbReference>
<evidence type="ECO:0000256" key="2">
    <source>
        <dbReference type="ARBA" id="ARBA00022679"/>
    </source>
</evidence>
<dbReference type="OrthoDB" id="5383291at2"/>
<keyword evidence="6" id="KW-1185">Reference proteome</keyword>
<gene>
    <name evidence="5" type="ORF">CWE09_04495</name>
</gene>
<dbReference type="SUPFAM" id="SSF53335">
    <property type="entry name" value="S-adenosyl-L-methionine-dependent methyltransferases"/>
    <property type="match status" value="1"/>
</dbReference>
<accession>A0A432W7L2</accession>
<dbReference type="CDD" id="cd02440">
    <property type="entry name" value="AdoMet_MTases"/>
    <property type="match status" value="1"/>
</dbReference>
<evidence type="ECO:0000256" key="1">
    <source>
        <dbReference type="ARBA" id="ARBA00022603"/>
    </source>
</evidence>
<dbReference type="PANTHER" id="PTHR18895">
    <property type="entry name" value="HEMK METHYLTRANSFERASE"/>
    <property type="match status" value="1"/>
</dbReference>
<dbReference type="RefSeq" id="WP_126802808.1">
    <property type="nucleotide sequence ID" value="NZ_PIPL01000001.1"/>
</dbReference>
<dbReference type="GO" id="GO:0036009">
    <property type="term" value="F:protein-glutamine N-methyltransferase activity"/>
    <property type="evidence" value="ECO:0007669"/>
    <property type="project" value="TreeGrafter"/>
</dbReference>
<reference evidence="5 6" key="1">
    <citation type="journal article" date="2011" name="Front. Microbiol.">
        <title>Genomic signatures of strain selection and enhancement in Bacillus atrophaeus var. globigii, a historical biowarfare simulant.</title>
        <authorList>
            <person name="Gibbons H.S."/>
            <person name="Broomall S.M."/>
            <person name="McNew L.A."/>
            <person name="Daligault H."/>
            <person name="Chapman C."/>
            <person name="Bruce D."/>
            <person name="Karavis M."/>
            <person name="Krepps M."/>
            <person name="McGregor P.A."/>
            <person name="Hong C."/>
            <person name="Park K.H."/>
            <person name="Akmal A."/>
            <person name="Feldman A."/>
            <person name="Lin J.S."/>
            <person name="Chang W.E."/>
            <person name="Higgs B.W."/>
            <person name="Demirev P."/>
            <person name="Lindquist J."/>
            <person name="Liem A."/>
            <person name="Fochler E."/>
            <person name="Read T.D."/>
            <person name="Tapia R."/>
            <person name="Johnson S."/>
            <person name="Bishop-Lilly K.A."/>
            <person name="Detter C."/>
            <person name="Han C."/>
            <person name="Sozhamannan S."/>
            <person name="Rosenzweig C.N."/>
            <person name="Skowronski E.W."/>
        </authorList>
    </citation>
    <scope>NUCLEOTIDE SEQUENCE [LARGE SCALE GENOMIC DNA]</scope>
    <source>
        <strain evidence="5 6">MLST1</strain>
    </source>
</reference>
<dbReference type="GO" id="GO:0003676">
    <property type="term" value="F:nucleic acid binding"/>
    <property type="evidence" value="ECO:0007669"/>
    <property type="project" value="InterPro"/>
</dbReference>
<organism evidence="5 6">
    <name type="scientific">Aliidiomarina minuta</name>
    <dbReference type="NCBI Taxonomy" id="880057"/>
    <lineage>
        <taxon>Bacteria</taxon>
        <taxon>Pseudomonadati</taxon>
        <taxon>Pseudomonadota</taxon>
        <taxon>Gammaproteobacteria</taxon>
        <taxon>Alteromonadales</taxon>
        <taxon>Idiomarinaceae</taxon>
        <taxon>Aliidiomarina</taxon>
    </lineage>
</organism>
<evidence type="ECO:0000313" key="5">
    <source>
        <dbReference type="EMBL" id="RUO25991.1"/>
    </source>
</evidence>
<dbReference type="Gene3D" id="3.40.50.150">
    <property type="entry name" value="Vaccinia Virus protein VP39"/>
    <property type="match status" value="1"/>
</dbReference>
<keyword evidence="3" id="KW-0949">S-adenosyl-L-methionine</keyword>
<evidence type="ECO:0000313" key="6">
    <source>
        <dbReference type="Proteomes" id="UP000288293"/>
    </source>
</evidence>
<proteinExistence type="predicted"/>
<dbReference type="InterPro" id="IPR029063">
    <property type="entry name" value="SAM-dependent_MTases_sf"/>
</dbReference>
<keyword evidence="2 5" id="KW-0808">Transferase</keyword>
<name>A0A432W7L2_9GAMM</name>
<dbReference type="GO" id="GO:0032259">
    <property type="term" value="P:methylation"/>
    <property type="evidence" value="ECO:0007669"/>
    <property type="project" value="UniProtKB-KW"/>
</dbReference>
<dbReference type="InterPro" id="IPR007848">
    <property type="entry name" value="Small_mtfrase_dom"/>
</dbReference>
<dbReference type="AlphaFoldDB" id="A0A432W7L2"/>
<sequence length="313" mass="34771">MPLNLKLQALADIGRYLQGDTYQFVTVTPQTHEYYLQRHSQRMAKGLRDVFGWCLPFHKTLLSDELWQLMEKAEVLEPCAEGWRSRVRWSTLDGSLFVHSAYPTDKNDAVFFGPDTYRFARAIEQHLQGESDDIRSAIDIGCGSGAGAAYLGKRLPEAAVTAVDINPLSIDYTQVNADIASTGNVTAYQSNLLDSVDGAFDLMVANPPYMHDPEARVYRHGGGLRGAGLSLQIVDTALQRLAAGGALVLYTGVAIVDGEDLFLQELKRRTEGRHCRWGYQEVDPDVFGEELLKTDYEDVERIAAVVLTLRQLG</sequence>
<protein>
    <submittedName>
        <fullName evidence="5">SAM-dependent methyltransferase</fullName>
    </submittedName>
</protein>
<dbReference type="PROSITE" id="PS00092">
    <property type="entry name" value="N6_MTASE"/>
    <property type="match status" value="1"/>
</dbReference>
<dbReference type="InterPro" id="IPR050320">
    <property type="entry name" value="N5-glutamine_MTase"/>
</dbReference>
<evidence type="ECO:0000259" key="4">
    <source>
        <dbReference type="Pfam" id="PF05175"/>
    </source>
</evidence>
<keyword evidence="1 5" id="KW-0489">Methyltransferase</keyword>
<dbReference type="PANTHER" id="PTHR18895:SF74">
    <property type="entry name" value="MTRF1L RELEASE FACTOR GLUTAMINE METHYLTRANSFERASE"/>
    <property type="match status" value="1"/>
</dbReference>
<evidence type="ECO:0000256" key="3">
    <source>
        <dbReference type="ARBA" id="ARBA00022691"/>
    </source>
</evidence>
<feature type="domain" description="Methyltransferase small" evidence="4">
    <location>
        <begin position="126"/>
        <end position="248"/>
    </location>
</feature>
<dbReference type="Proteomes" id="UP000288293">
    <property type="component" value="Unassembled WGS sequence"/>
</dbReference>